<evidence type="ECO:0000256" key="13">
    <source>
        <dbReference type="PIRSR" id="PIRSR001461-2"/>
    </source>
</evidence>
<dbReference type="NCBIfam" id="NF004076">
    <property type="entry name" value="PRK05581.1-4"/>
    <property type="match status" value="1"/>
</dbReference>
<organism evidence="15 16">
    <name type="scientific">Treponema saccharophilum DSM 2985</name>
    <dbReference type="NCBI Taxonomy" id="907348"/>
    <lineage>
        <taxon>Bacteria</taxon>
        <taxon>Pseudomonadati</taxon>
        <taxon>Spirochaetota</taxon>
        <taxon>Spirochaetia</taxon>
        <taxon>Spirochaetales</taxon>
        <taxon>Treponemataceae</taxon>
        <taxon>Treponema</taxon>
    </lineage>
</organism>
<gene>
    <name evidence="10" type="primary">rpe</name>
    <name evidence="15" type="ORF">TresaDRAFT_2248</name>
</gene>
<evidence type="ECO:0000256" key="7">
    <source>
        <dbReference type="ARBA" id="ARBA00013188"/>
    </source>
</evidence>
<comment type="catalytic activity">
    <reaction evidence="1 10 11">
        <text>D-ribulose 5-phosphate = D-xylulose 5-phosphate</text>
        <dbReference type="Rhea" id="RHEA:13677"/>
        <dbReference type="ChEBI" id="CHEBI:57737"/>
        <dbReference type="ChEBI" id="CHEBI:58121"/>
        <dbReference type="EC" id="5.1.3.1"/>
    </reaction>
</comment>
<evidence type="ECO:0000256" key="6">
    <source>
        <dbReference type="ARBA" id="ARBA00009541"/>
    </source>
</evidence>
<dbReference type="PIRSF" id="PIRSF001461">
    <property type="entry name" value="RPE"/>
    <property type="match status" value="1"/>
</dbReference>
<sequence length="211" mass="22904">MVKSVCLSPSLLSADFADLRSAVQKIEESRCKFIHFDVMDGHFVPQISYGQPVLKSVRAITGAALDVHLMVEKPELMVDSFIDAGADFITFHLESTVHSNRLIQMIHDRGKKAGISIVPSTPVSALSEVLADVDLVLVMTVNPGFGGQKLIPSCVEKIRLLDELRKKNGYKYLVSVDGGINNSTVSSVVDAGADVVVSGSAFFSGEFKWDY</sequence>
<protein>
    <recommendedName>
        <fullName evidence="7 10">Ribulose-phosphate 3-epimerase</fullName>
        <ecNumber evidence="7 10">5.1.3.1</ecNumber>
    </recommendedName>
</protein>
<feature type="binding site" evidence="10 14">
    <location>
        <position position="68"/>
    </location>
    <ligand>
        <name>substrate</name>
    </ligand>
</feature>
<name>H7EI74_9SPIR</name>
<evidence type="ECO:0000256" key="10">
    <source>
        <dbReference type="HAMAP-Rule" id="MF_02227"/>
    </source>
</evidence>
<feature type="active site" description="Proton acceptor" evidence="10 12">
    <location>
        <position position="37"/>
    </location>
</feature>
<dbReference type="InterPro" id="IPR026019">
    <property type="entry name" value="Ribul_P_3_epim"/>
</dbReference>
<evidence type="ECO:0000256" key="12">
    <source>
        <dbReference type="PIRSR" id="PIRSR001461-1"/>
    </source>
</evidence>
<comment type="cofactor">
    <cofactor evidence="4">
        <name>Zn(2+)</name>
        <dbReference type="ChEBI" id="CHEBI:29105"/>
    </cofactor>
</comment>
<evidence type="ECO:0000256" key="14">
    <source>
        <dbReference type="PIRSR" id="PIRSR001461-3"/>
    </source>
</evidence>
<dbReference type="eggNOG" id="COG0036">
    <property type="taxonomic scope" value="Bacteria"/>
</dbReference>
<dbReference type="NCBIfam" id="TIGR01163">
    <property type="entry name" value="rpe"/>
    <property type="match status" value="1"/>
</dbReference>
<keyword evidence="13" id="KW-0862">Zinc</keyword>
<accession>H7EI74</accession>
<dbReference type="Proteomes" id="UP000003571">
    <property type="component" value="Unassembled WGS sequence"/>
</dbReference>
<dbReference type="GO" id="GO:0046872">
    <property type="term" value="F:metal ion binding"/>
    <property type="evidence" value="ECO:0007669"/>
    <property type="project" value="UniProtKB-UniRule"/>
</dbReference>
<dbReference type="Pfam" id="PF00834">
    <property type="entry name" value="Ribul_P_3_epim"/>
    <property type="match status" value="1"/>
</dbReference>
<dbReference type="GO" id="GO:0005737">
    <property type="term" value="C:cytoplasm"/>
    <property type="evidence" value="ECO:0007669"/>
    <property type="project" value="UniProtKB-ARBA"/>
</dbReference>
<evidence type="ECO:0000256" key="1">
    <source>
        <dbReference type="ARBA" id="ARBA00001782"/>
    </source>
</evidence>
<proteinExistence type="inferred from homology"/>
<feature type="binding site" evidence="10 13">
    <location>
        <position position="35"/>
    </location>
    <ligand>
        <name>a divalent metal cation</name>
        <dbReference type="ChEBI" id="CHEBI:60240"/>
    </ligand>
</feature>
<feature type="binding site" evidence="10 13">
    <location>
        <position position="177"/>
    </location>
    <ligand>
        <name>a divalent metal cation</name>
        <dbReference type="ChEBI" id="CHEBI:60240"/>
    </ligand>
</feature>
<comment type="cofactor">
    <cofactor evidence="5">
        <name>Fe(2+)</name>
        <dbReference type="ChEBI" id="CHEBI:29033"/>
    </cofactor>
</comment>
<feature type="binding site" evidence="10 14">
    <location>
        <begin position="144"/>
        <end position="147"/>
    </location>
    <ligand>
        <name>substrate</name>
    </ligand>
</feature>
<keyword evidence="10 11" id="KW-0119">Carbohydrate metabolism</keyword>
<dbReference type="EC" id="5.1.3.1" evidence="7 10"/>
<dbReference type="OrthoDB" id="1645589at2"/>
<comment type="cofactor">
    <cofactor evidence="2">
        <name>Mn(2+)</name>
        <dbReference type="ChEBI" id="CHEBI:29035"/>
    </cofactor>
</comment>
<comment type="function">
    <text evidence="10">Catalyzes the reversible epimerization of D-ribulose 5-phosphate to D-xylulose 5-phosphate.</text>
</comment>
<dbReference type="GO" id="GO:0006098">
    <property type="term" value="P:pentose-phosphate shunt"/>
    <property type="evidence" value="ECO:0007669"/>
    <property type="project" value="UniProtKB-UniRule"/>
</dbReference>
<dbReference type="GO" id="GO:0004750">
    <property type="term" value="F:D-ribulose-phosphate 3-epimerase activity"/>
    <property type="evidence" value="ECO:0007669"/>
    <property type="project" value="UniProtKB-UniRule"/>
</dbReference>
<evidence type="ECO:0000256" key="9">
    <source>
        <dbReference type="ARBA" id="ARBA00023235"/>
    </source>
</evidence>
<dbReference type="SUPFAM" id="SSF51366">
    <property type="entry name" value="Ribulose-phoshate binding barrel"/>
    <property type="match status" value="1"/>
</dbReference>
<dbReference type="InterPro" id="IPR011060">
    <property type="entry name" value="RibuloseP-bd_barrel"/>
</dbReference>
<keyword evidence="13" id="KW-0464">Manganese</keyword>
<evidence type="ECO:0000256" key="5">
    <source>
        <dbReference type="ARBA" id="ARBA00001954"/>
    </source>
</evidence>
<feature type="binding site" evidence="10 13">
    <location>
        <position position="68"/>
    </location>
    <ligand>
        <name>a divalent metal cation</name>
        <dbReference type="ChEBI" id="CHEBI:60240"/>
    </ligand>
</feature>
<evidence type="ECO:0000256" key="2">
    <source>
        <dbReference type="ARBA" id="ARBA00001936"/>
    </source>
</evidence>
<keyword evidence="16" id="KW-1185">Reference proteome</keyword>
<dbReference type="STRING" id="907348.TresaDRAFT_2248"/>
<feature type="binding site" evidence="10 14">
    <location>
        <position position="10"/>
    </location>
    <ligand>
        <name>substrate</name>
    </ligand>
</feature>
<dbReference type="Gene3D" id="3.20.20.70">
    <property type="entry name" value="Aldolase class I"/>
    <property type="match status" value="1"/>
</dbReference>
<evidence type="ECO:0000256" key="4">
    <source>
        <dbReference type="ARBA" id="ARBA00001947"/>
    </source>
</evidence>
<dbReference type="RefSeq" id="WP_002702550.1">
    <property type="nucleotide sequence ID" value="NZ_AGRW01000034.1"/>
</dbReference>
<feature type="binding site" evidence="10 13">
    <location>
        <position position="37"/>
    </location>
    <ligand>
        <name>a divalent metal cation</name>
        <dbReference type="ChEBI" id="CHEBI:60240"/>
    </ligand>
</feature>
<evidence type="ECO:0000256" key="8">
    <source>
        <dbReference type="ARBA" id="ARBA00022723"/>
    </source>
</evidence>
<dbReference type="PATRIC" id="fig|907348.3.peg.511"/>
<keyword evidence="13" id="KW-0170">Cobalt</keyword>
<dbReference type="CDD" id="cd00429">
    <property type="entry name" value="RPE"/>
    <property type="match status" value="1"/>
</dbReference>
<dbReference type="FunFam" id="3.20.20.70:FF:000004">
    <property type="entry name" value="Ribulose-phosphate 3-epimerase"/>
    <property type="match status" value="1"/>
</dbReference>
<comment type="pathway">
    <text evidence="10">Carbohydrate degradation.</text>
</comment>
<dbReference type="PANTHER" id="PTHR11749">
    <property type="entry name" value="RIBULOSE-5-PHOSPHATE-3-EPIMERASE"/>
    <property type="match status" value="1"/>
</dbReference>
<dbReference type="HAMAP" id="MF_02227">
    <property type="entry name" value="RPE"/>
    <property type="match status" value="1"/>
</dbReference>
<keyword evidence="8 10" id="KW-0479">Metal-binding</keyword>
<comment type="similarity">
    <text evidence="6 10 11">Belongs to the ribulose-phosphate 3-epimerase family.</text>
</comment>
<reference evidence="15 16" key="1">
    <citation type="submission" date="2011-09" db="EMBL/GenBank/DDBJ databases">
        <title>The draft genome of Treponema saccharophilum DSM 2985.</title>
        <authorList>
            <consortium name="US DOE Joint Genome Institute (JGI-PGF)"/>
            <person name="Lucas S."/>
            <person name="Copeland A."/>
            <person name="Lapidus A."/>
            <person name="Glavina del Rio T."/>
            <person name="Dalin E."/>
            <person name="Tice H."/>
            <person name="Bruce D."/>
            <person name="Goodwin L."/>
            <person name="Pitluck S."/>
            <person name="Peters L."/>
            <person name="Kyrpides N."/>
            <person name="Mavromatis K."/>
            <person name="Ivanova N."/>
            <person name="Markowitz V."/>
            <person name="Cheng J.-F."/>
            <person name="Hugenholtz P."/>
            <person name="Woyke T."/>
            <person name="Wu D."/>
            <person name="Gronow S."/>
            <person name="Wellnitz S."/>
            <person name="Brambilla E."/>
            <person name="Klenk H.-P."/>
            <person name="Eisen J.A."/>
        </authorList>
    </citation>
    <scope>NUCLEOTIDE SEQUENCE [LARGE SCALE GENOMIC DNA]</scope>
    <source>
        <strain evidence="15 16">DSM 2985</strain>
    </source>
</reference>
<comment type="cofactor">
    <cofactor evidence="10 13">
        <name>a divalent metal cation</name>
        <dbReference type="ChEBI" id="CHEBI:60240"/>
    </cofactor>
    <text evidence="10 13">Binds 1 divalent metal cation per subunit.</text>
</comment>
<feature type="binding site" evidence="10 14">
    <location>
        <begin position="199"/>
        <end position="200"/>
    </location>
    <ligand>
        <name>substrate</name>
    </ligand>
</feature>
<dbReference type="AlphaFoldDB" id="H7EI74"/>
<evidence type="ECO:0000256" key="3">
    <source>
        <dbReference type="ARBA" id="ARBA00001941"/>
    </source>
</evidence>
<feature type="binding site" evidence="10">
    <location>
        <begin position="177"/>
        <end position="179"/>
    </location>
    <ligand>
        <name>substrate</name>
    </ligand>
</feature>
<dbReference type="InterPro" id="IPR000056">
    <property type="entry name" value="Ribul_P_3_epim-like"/>
</dbReference>
<evidence type="ECO:0000313" key="15">
    <source>
        <dbReference type="EMBL" id="EIC02753.1"/>
    </source>
</evidence>
<evidence type="ECO:0000313" key="16">
    <source>
        <dbReference type="Proteomes" id="UP000003571"/>
    </source>
</evidence>
<keyword evidence="9 10" id="KW-0413">Isomerase</keyword>
<dbReference type="GO" id="GO:0019323">
    <property type="term" value="P:pentose catabolic process"/>
    <property type="evidence" value="ECO:0007669"/>
    <property type="project" value="UniProtKB-UniRule"/>
</dbReference>
<evidence type="ECO:0000256" key="11">
    <source>
        <dbReference type="PIRNR" id="PIRNR001461"/>
    </source>
</evidence>
<dbReference type="EMBL" id="AGRW01000034">
    <property type="protein sequence ID" value="EIC02753.1"/>
    <property type="molecule type" value="Genomic_DNA"/>
</dbReference>
<dbReference type="InterPro" id="IPR013785">
    <property type="entry name" value="Aldolase_TIM"/>
</dbReference>
<feature type="binding site" evidence="14">
    <location>
        <position position="179"/>
    </location>
    <ligand>
        <name>substrate</name>
    </ligand>
</feature>
<feature type="active site" description="Proton donor" evidence="10 12">
    <location>
        <position position="177"/>
    </location>
</feature>
<comment type="caution">
    <text evidence="15">The sequence shown here is derived from an EMBL/GenBank/DDBJ whole genome shotgun (WGS) entry which is preliminary data.</text>
</comment>
<comment type="cofactor">
    <cofactor evidence="3">
        <name>Co(2+)</name>
        <dbReference type="ChEBI" id="CHEBI:48828"/>
    </cofactor>
</comment>